<evidence type="ECO:0000313" key="2">
    <source>
        <dbReference type="EMBL" id="KFX43952.1"/>
    </source>
</evidence>
<reference key="1">
    <citation type="journal article" date="2014" name="PLoS Genet.">
        <title>Signature Gene Expression Reveals Novel Clues to the Molecular Mechanisms of Dimorphic Transition in Penicillium marneffei.</title>
        <authorList>
            <person name="Yang E."/>
            <person name="Wang G."/>
            <person name="Cai J."/>
            <person name="Woo P.C."/>
            <person name="Lau S.K."/>
            <person name="Yuen K.-Y."/>
            <person name="Chow W.-N."/>
            <person name="Lin X."/>
        </authorList>
    </citation>
    <scope>NUCLEOTIDE SEQUENCE [LARGE SCALE GENOMIC DNA]</scope>
    <source>
        <strain>PM1</strain>
    </source>
</reference>
<sequence>MPNLSDLPYEIRFLIWEAVFHQPRNVYINMGEYPIQTAVEPRGYYCNYNENTVYFCSNPAPVLLHICQETRTFALARYEVLFGHARYPTPHLQPARGVLADLGFLSAANKDKDIAAMTVYVNGVEDARQCPMIYFNYERDTVVFGRRLRRHASPTTTISNSNNSEEKSRAYFPLSNEFDGSNKMQAKIRNMAVNIDIASSVLVFLNFSPGSERFANLRNLYLYIESEDPKYRPRRVVELVDLTTEDKGQEAEAEDEKDGRANMAQRLLERFKTVFGRRGVTVDGCSAEETLRIIGKGGLSFWRYNRLRESLLENGGSPDELLKCVWLREVDILQSC</sequence>
<comment type="caution">
    <text evidence="2">The sequence shown here is derived from an EMBL/GenBank/DDBJ whole genome shotgun (WGS) entry which is preliminary data.</text>
</comment>
<accession>A0A093UUK8</accession>
<name>A0A093UUK8_TALMA</name>
<dbReference type="Pfam" id="PF20150">
    <property type="entry name" value="2EXR"/>
    <property type="match status" value="1"/>
</dbReference>
<dbReference type="PANTHER" id="PTHR35910">
    <property type="entry name" value="2EXR DOMAIN-CONTAINING PROTEIN"/>
    <property type="match status" value="1"/>
</dbReference>
<dbReference type="AlphaFoldDB" id="A0A093UUK8"/>
<protein>
    <recommendedName>
        <fullName evidence="1">2EXR domain-containing protein</fullName>
    </recommendedName>
</protein>
<proteinExistence type="predicted"/>
<feature type="domain" description="2EXR" evidence="1">
    <location>
        <begin position="5"/>
        <end position="142"/>
    </location>
</feature>
<dbReference type="PANTHER" id="PTHR35910:SF6">
    <property type="entry name" value="2EXR DOMAIN-CONTAINING PROTEIN"/>
    <property type="match status" value="1"/>
</dbReference>
<dbReference type="HOGENOM" id="CLU_826854_0_0_1"/>
<evidence type="ECO:0000259" key="1">
    <source>
        <dbReference type="Pfam" id="PF20150"/>
    </source>
</evidence>
<gene>
    <name evidence="2" type="ORF">GQ26_0310240</name>
</gene>
<reference evidence="2" key="2">
    <citation type="journal article" date="2014" name="PLoS Genet.">
        <title>Signature gene expression reveals novel clues to the molecular mechanisms of dimorphic transition in Penicillium marneffei.</title>
        <authorList>
            <person name="Yang E."/>
            <person name="Wang G."/>
            <person name="Cai J."/>
            <person name="Woo P.C."/>
            <person name="Lau S.K."/>
            <person name="Yuen K.-Y."/>
            <person name="Chow W.-N."/>
            <person name="Lin X."/>
        </authorList>
    </citation>
    <scope>NUCLEOTIDE SEQUENCE</scope>
    <source>
        <strain evidence="2">PM1</strain>
    </source>
</reference>
<dbReference type="InterPro" id="IPR045518">
    <property type="entry name" value="2EXR"/>
</dbReference>
<dbReference type="EMBL" id="JPOX01000031">
    <property type="protein sequence ID" value="KFX43952.1"/>
    <property type="molecule type" value="Genomic_DNA"/>
</dbReference>
<organism evidence="2">
    <name type="scientific">Talaromyces marneffei PM1</name>
    <dbReference type="NCBI Taxonomy" id="1077442"/>
    <lineage>
        <taxon>Eukaryota</taxon>
        <taxon>Fungi</taxon>
        <taxon>Dikarya</taxon>
        <taxon>Ascomycota</taxon>
        <taxon>Pezizomycotina</taxon>
        <taxon>Eurotiomycetes</taxon>
        <taxon>Eurotiomycetidae</taxon>
        <taxon>Eurotiales</taxon>
        <taxon>Trichocomaceae</taxon>
        <taxon>Talaromyces</taxon>
        <taxon>Talaromyces sect. Talaromyces</taxon>
    </lineage>
</organism>